<dbReference type="Pfam" id="PF18186">
    <property type="entry name" value="SLATT_4"/>
    <property type="match status" value="1"/>
</dbReference>
<name>A0A069NU33_9BURK</name>
<dbReference type="Proteomes" id="UP000027439">
    <property type="component" value="Unassembled WGS sequence"/>
</dbReference>
<dbReference type="eggNOG" id="ENOG503313J">
    <property type="taxonomic scope" value="Bacteria"/>
</dbReference>
<keyword evidence="2" id="KW-0472">Membrane</keyword>
<dbReference type="RefSeq" id="WP_152562685.1">
    <property type="nucleotide sequence ID" value="NZ_BMEG01000006.1"/>
</dbReference>
<dbReference type="STRING" id="1071679.BG57_19380"/>
<evidence type="ECO:0000256" key="1">
    <source>
        <dbReference type="SAM" id="MobiDB-lite"/>
    </source>
</evidence>
<dbReference type="OrthoDB" id="5897352at2"/>
<dbReference type="InterPro" id="IPR040811">
    <property type="entry name" value="SLATT_4"/>
</dbReference>
<sequence>MTDFATSTEQAKDSLRYHPPDDTRSLLLQWIRRARDAQIRHYAMADRLSAYGRHLGLAVIGMTALTGTSSFLSLVSTAVSPELRIIVGMTSMGAAVLASLQTFLRFSERADLHRRAGARYGAVRRRLEAMLVRSTNGQDMCDMTAVRDELDRIAQAAPHVPRRVMRCPPHVSSSTGPIHSRRHRDASETRQPPA</sequence>
<feature type="transmembrane region" description="Helical" evidence="2">
    <location>
        <begin position="85"/>
        <end position="106"/>
    </location>
</feature>
<comment type="caution">
    <text evidence="4">The sequence shown here is derived from an EMBL/GenBank/DDBJ whole genome shotgun (WGS) entry which is preliminary data.</text>
</comment>
<organism evidence="4 5">
    <name type="scientific">Caballeronia grimmiae</name>
    <dbReference type="NCBI Taxonomy" id="1071679"/>
    <lineage>
        <taxon>Bacteria</taxon>
        <taxon>Pseudomonadati</taxon>
        <taxon>Pseudomonadota</taxon>
        <taxon>Betaproteobacteria</taxon>
        <taxon>Burkholderiales</taxon>
        <taxon>Burkholderiaceae</taxon>
        <taxon>Caballeronia</taxon>
    </lineage>
</organism>
<dbReference type="AlphaFoldDB" id="A0A069NU33"/>
<evidence type="ECO:0000259" key="3">
    <source>
        <dbReference type="Pfam" id="PF18186"/>
    </source>
</evidence>
<feature type="domain" description="SMODS and SLOG-associating 2TM effector" evidence="3">
    <location>
        <begin position="41"/>
        <end position="153"/>
    </location>
</feature>
<dbReference type="NCBIfam" id="NF033632">
    <property type="entry name" value="SLATT_4"/>
    <property type="match status" value="1"/>
</dbReference>
<feature type="transmembrane region" description="Helical" evidence="2">
    <location>
        <begin position="55"/>
        <end position="79"/>
    </location>
</feature>
<evidence type="ECO:0000313" key="5">
    <source>
        <dbReference type="Proteomes" id="UP000027439"/>
    </source>
</evidence>
<reference evidence="4 5" key="1">
    <citation type="submission" date="2014-03" db="EMBL/GenBank/DDBJ databases">
        <title>Draft Genome Sequences of Four Burkholderia Strains.</title>
        <authorList>
            <person name="Liu X.Y."/>
            <person name="Li C.X."/>
            <person name="Xu J.H."/>
        </authorList>
    </citation>
    <scope>NUCLEOTIDE SEQUENCE [LARGE SCALE GENOMIC DNA]</scope>
    <source>
        <strain evidence="4 5">R27</strain>
    </source>
</reference>
<proteinExistence type="predicted"/>
<keyword evidence="2" id="KW-1133">Transmembrane helix</keyword>
<feature type="region of interest" description="Disordered" evidence="1">
    <location>
        <begin position="165"/>
        <end position="194"/>
    </location>
</feature>
<dbReference type="EMBL" id="JFHE01000035">
    <property type="protein sequence ID" value="KDR28571.1"/>
    <property type="molecule type" value="Genomic_DNA"/>
</dbReference>
<evidence type="ECO:0000313" key="4">
    <source>
        <dbReference type="EMBL" id="KDR28571.1"/>
    </source>
</evidence>
<keyword evidence="2" id="KW-0812">Transmembrane</keyword>
<accession>A0A069NU33</accession>
<protein>
    <recommendedName>
        <fullName evidence="3">SMODS and SLOG-associating 2TM effector domain-containing protein</fullName>
    </recommendedName>
</protein>
<gene>
    <name evidence="4" type="ORF">BG57_19380</name>
</gene>
<evidence type="ECO:0000256" key="2">
    <source>
        <dbReference type="SAM" id="Phobius"/>
    </source>
</evidence>